<protein>
    <recommendedName>
        <fullName evidence="1">HD/PDEase domain-containing protein</fullName>
    </recommendedName>
</protein>
<evidence type="ECO:0000259" key="1">
    <source>
        <dbReference type="SMART" id="SM00471"/>
    </source>
</evidence>
<gene>
    <name evidence="2" type="ORF">IMCC3317_15020</name>
</gene>
<dbReference type="SMART" id="SM00471">
    <property type="entry name" value="HDc"/>
    <property type="match status" value="1"/>
</dbReference>
<dbReference type="Proteomes" id="UP000464657">
    <property type="component" value="Chromosome"/>
</dbReference>
<reference evidence="2 3" key="1">
    <citation type="journal article" date="2013" name="Int. J. Syst. Evol. Microbiol.">
        <title>Kordia antarctica sp. nov., isolated from Antarctic seawater.</title>
        <authorList>
            <person name="Baek K."/>
            <person name="Choi A."/>
            <person name="Kang I."/>
            <person name="Lee K."/>
            <person name="Cho J.C."/>
        </authorList>
    </citation>
    <scope>NUCLEOTIDE SEQUENCE [LARGE SCALE GENOMIC DNA]</scope>
    <source>
        <strain evidence="2 3">IMCC3317</strain>
    </source>
</reference>
<proteinExistence type="predicted"/>
<dbReference type="Pfam" id="PF01966">
    <property type="entry name" value="HD"/>
    <property type="match status" value="1"/>
</dbReference>
<feature type="domain" description="HD/PDEase" evidence="1">
    <location>
        <begin position="24"/>
        <end position="138"/>
    </location>
</feature>
<dbReference type="SUPFAM" id="SSF109604">
    <property type="entry name" value="HD-domain/PDEase-like"/>
    <property type="match status" value="1"/>
</dbReference>
<name>A0A7L4ZHF0_9FLAO</name>
<dbReference type="EMBL" id="CP019288">
    <property type="protein sequence ID" value="QHI36143.1"/>
    <property type="molecule type" value="Genomic_DNA"/>
</dbReference>
<accession>A0A7L4ZHF0</accession>
<dbReference type="Gene3D" id="1.10.3210.10">
    <property type="entry name" value="Hypothetical protein af1432"/>
    <property type="match status" value="1"/>
</dbReference>
<dbReference type="InterPro" id="IPR006674">
    <property type="entry name" value="HD_domain"/>
</dbReference>
<dbReference type="CDD" id="cd00077">
    <property type="entry name" value="HDc"/>
    <property type="match status" value="1"/>
</dbReference>
<dbReference type="InterPro" id="IPR003607">
    <property type="entry name" value="HD/PDEase_dom"/>
</dbReference>
<keyword evidence="3" id="KW-1185">Reference proteome</keyword>
<evidence type="ECO:0000313" key="3">
    <source>
        <dbReference type="Proteomes" id="UP000464657"/>
    </source>
</evidence>
<sequence>MYQIIHKVKKHCFDLLTHSRCKVLPFHSMQHTLEVYKNVQTIGKNENLNTEELEILKIAALFHDTGISIIYKGHEAISSKNAQIFLSYIEYPDKNIAQVMNCINATKMPQQPITKLERIICDADLLHLSSKNYMLKNELLRMEWKTHMDLIFTDEDWLNLNLNFLTGHKYHTEYGKNILEEKKEKNIKLMEKLKAEAKYKAISEKNK</sequence>
<organism evidence="2 3">
    <name type="scientific">Kordia antarctica</name>
    <dbReference type="NCBI Taxonomy" id="1218801"/>
    <lineage>
        <taxon>Bacteria</taxon>
        <taxon>Pseudomonadati</taxon>
        <taxon>Bacteroidota</taxon>
        <taxon>Flavobacteriia</taxon>
        <taxon>Flavobacteriales</taxon>
        <taxon>Flavobacteriaceae</taxon>
        <taxon>Kordia</taxon>
    </lineage>
</organism>
<dbReference type="KEGG" id="kan:IMCC3317_15020"/>
<dbReference type="AlphaFoldDB" id="A0A7L4ZHF0"/>
<evidence type="ECO:0000313" key="2">
    <source>
        <dbReference type="EMBL" id="QHI36143.1"/>
    </source>
</evidence>